<gene>
    <name evidence="1" type="ORF">JOC58_002471</name>
</gene>
<accession>A0ABU1IZ92</accession>
<reference evidence="1 2" key="1">
    <citation type="submission" date="2023-07" db="EMBL/GenBank/DDBJ databases">
        <title>Genomic Encyclopedia of Type Strains, Phase IV (KMG-IV): sequencing the most valuable type-strain genomes for metagenomic binning, comparative biology and taxonomic classification.</title>
        <authorList>
            <person name="Goeker M."/>
        </authorList>
    </citation>
    <scope>NUCLEOTIDE SEQUENCE [LARGE SCALE GENOMIC DNA]</scope>
    <source>
        <strain evidence="1 2">DSM 22170</strain>
    </source>
</reference>
<proteinExistence type="predicted"/>
<name>A0ABU1IZ92_9BACL</name>
<organism evidence="1 2">
    <name type="scientific">Paenibacillus hunanensis</name>
    <dbReference type="NCBI Taxonomy" id="539262"/>
    <lineage>
        <taxon>Bacteria</taxon>
        <taxon>Bacillati</taxon>
        <taxon>Bacillota</taxon>
        <taxon>Bacilli</taxon>
        <taxon>Bacillales</taxon>
        <taxon>Paenibacillaceae</taxon>
        <taxon>Paenibacillus</taxon>
    </lineage>
</organism>
<comment type="caution">
    <text evidence="1">The sequence shown here is derived from an EMBL/GenBank/DDBJ whole genome shotgun (WGS) entry which is preliminary data.</text>
</comment>
<evidence type="ECO:0000313" key="2">
    <source>
        <dbReference type="Proteomes" id="UP001185028"/>
    </source>
</evidence>
<sequence length="52" mass="6202">MSELVMSISNTKIPITKKCMTDRRQHFFVIRILRFLVETPGPYYRGYTKDGY</sequence>
<protein>
    <submittedName>
        <fullName evidence="1">Uncharacterized protein</fullName>
    </submittedName>
</protein>
<dbReference type="Proteomes" id="UP001185028">
    <property type="component" value="Unassembled WGS sequence"/>
</dbReference>
<dbReference type="EMBL" id="JAVDQH010000008">
    <property type="protein sequence ID" value="MDR6244578.1"/>
    <property type="molecule type" value="Genomic_DNA"/>
</dbReference>
<evidence type="ECO:0000313" key="1">
    <source>
        <dbReference type="EMBL" id="MDR6244578.1"/>
    </source>
</evidence>
<keyword evidence="2" id="KW-1185">Reference proteome</keyword>